<organism evidence="2 3">
    <name type="scientific">Phocaeicola coprophilus DSM 18228 = JCM 13818</name>
    <dbReference type="NCBI Taxonomy" id="547042"/>
    <lineage>
        <taxon>Bacteria</taxon>
        <taxon>Pseudomonadati</taxon>
        <taxon>Bacteroidota</taxon>
        <taxon>Bacteroidia</taxon>
        <taxon>Bacteroidales</taxon>
        <taxon>Bacteroidaceae</taxon>
        <taxon>Phocaeicola</taxon>
    </lineage>
</organism>
<dbReference type="Proteomes" id="UP000014073">
    <property type="component" value="Unassembled WGS sequence"/>
</dbReference>
<dbReference type="AlphaFoldDB" id="S0F891"/>
<name>S0F891_9BACT</name>
<proteinExistence type="predicted"/>
<evidence type="ECO:0000313" key="2">
    <source>
        <dbReference type="EMBL" id="EEF75987.1"/>
    </source>
</evidence>
<feature type="domain" description="DUF4099" evidence="1">
    <location>
        <begin position="10"/>
        <end position="92"/>
    </location>
</feature>
<evidence type="ECO:0000259" key="1">
    <source>
        <dbReference type="Pfam" id="PF13351"/>
    </source>
</evidence>
<accession>S0F891</accession>
<evidence type="ECO:0000313" key="3">
    <source>
        <dbReference type="Proteomes" id="UP000014073"/>
    </source>
</evidence>
<gene>
    <name evidence="2" type="ORF">BACCOPRO_01481</name>
</gene>
<dbReference type="EMBL" id="ACBW01000108">
    <property type="protein sequence ID" value="EEF75987.1"/>
    <property type="molecule type" value="Genomic_DNA"/>
</dbReference>
<comment type="caution">
    <text evidence="2">The sequence shown here is derived from an EMBL/GenBank/DDBJ whole genome shotgun (WGS) entry which is preliminary data.</text>
</comment>
<dbReference type="Pfam" id="PF13351">
    <property type="entry name" value="DUF4099"/>
    <property type="match status" value="1"/>
</dbReference>
<sequence length="256" mass="29322">MIYSMKKTLFKLEELPYPELSRFGLIREMIEDLPIRILKEICNGRHSPVLPVRVTDENGQMAESRTRFVCIRKEDGTTDVVFYPVLKSSPLEQYKPEQQKELLDGKAIIADVIQTDSRPGKAFVQIDPETRQVMSVPTPIIGRNLQVLAEELRLGAVEIKSMQHGDPLTLVVDDDTVTVGIDLTSPTGIRFCSGDGQKWKEHDKREWDKYTFGCYGCWVMDDDGNLDYVPEEEYTEELWNEQKKSGERNRAAALHK</sequence>
<dbReference type="eggNOG" id="ENOG5030AZW">
    <property type="taxonomic scope" value="Bacteria"/>
</dbReference>
<dbReference type="STRING" id="547042.BACCOPRO_01481"/>
<dbReference type="InterPro" id="IPR025343">
    <property type="entry name" value="DUF4099"/>
</dbReference>
<keyword evidence="3" id="KW-1185">Reference proteome</keyword>
<dbReference type="HOGENOM" id="CLU_1101151_0_0_10"/>
<protein>
    <recommendedName>
        <fullName evidence="1">DUF4099 domain-containing protein</fullName>
    </recommendedName>
</protein>
<reference evidence="2 3" key="1">
    <citation type="submission" date="2008-12" db="EMBL/GenBank/DDBJ databases">
        <authorList>
            <person name="Fulton L."/>
            <person name="Clifton S."/>
            <person name="Fulton B."/>
            <person name="Xu J."/>
            <person name="Minx P."/>
            <person name="Pepin K.H."/>
            <person name="Johnson M."/>
            <person name="Bhonagiri V."/>
            <person name="Nash W.E."/>
            <person name="Mardis E.R."/>
            <person name="Wilson R.K."/>
        </authorList>
    </citation>
    <scope>NUCLEOTIDE SEQUENCE [LARGE SCALE GENOMIC DNA]</scope>
    <source>
        <strain evidence="2 3">DSM 18228</strain>
    </source>
</reference>